<name>A0A9P6FJ23_9FUNG</name>
<dbReference type="Proteomes" id="UP000780801">
    <property type="component" value="Unassembled WGS sequence"/>
</dbReference>
<accession>A0A9P6FJ23</accession>
<dbReference type="AlphaFoldDB" id="A0A9P6FJ23"/>
<gene>
    <name evidence="2" type="ORF">BGW38_009519</name>
</gene>
<protein>
    <submittedName>
        <fullName evidence="2">Uncharacterized protein</fullName>
    </submittedName>
</protein>
<feature type="compositionally biased region" description="Polar residues" evidence="1">
    <location>
        <begin position="134"/>
        <end position="145"/>
    </location>
</feature>
<reference evidence="2" key="1">
    <citation type="journal article" date="2020" name="Fungal Divers.">
        <title>Resolving the Mortierellaceae phylogeny through synthesis of multi-gene phylogenetics and phylogenomics.</title>
        <authorList>
            <person name="Vandepol N."/>
            <person name="Liber J."/>
            <person name="Desiro A."/>
            <person name="Na H."/>
            <person name="Kennedy M."/>
            <person name="Barry K."/>
            <person name="Grigoriev I.V."/>
            <person name="Miller A.N."/>
            <person name="O'Donnell K."/>
            <person name="Stajich J.E."/>
            <person name="Bonito G."/>
        </authorList>
    </citation>
    <scope>NUCLEOTIDE SEQUENCE</scope>
    <source>
        <strain evidence="2">KOD1015</strain>
    </source>
</reference>
<proteinExistence type="predicted"/>
<feature type="region of interest" description="Disordered" evidence="1">
    <location>
        <begin position="100"/>
        <end position="202"/>
    </location>
</feature>
<keyword evidence="3" id="KW-1185">Reference proteome</keyword>
<feature type="region of interest" description="Disordered" evidence="1">
    <location>
        <begin position="34"/>
        <end position="80"/>
    </location>
</feature>
<sequence length="202" mass="21592">MVNEGGPCGPLLSGGRLLVATFLLPDTISFQIPTRDKDSGRFSRSSLGSNSLRSCPSPRTATTSSLKAPRYRPPLNRAGLGVDLGHELSVQDPARVEDRATAGLPHQPPPQRSQYHQLHPSPDIPVPSILAQPPESSLGQDSLFPTTAPMRPTLHQPRRRASRLNESSLLHHHRSLSSSFHGQSAPALPSTESESASASAAL</sequence>
<comment type="caution">
    <text evidence="2">The sequence shown here is derived from an EMBL/GenBank/DDBJ whole genome shotgun (WGS) entry which is preliminary data.</text>
</comment>
<feature type="compositionally biased region" description="Low complexity" evidence="1">
    <location>
        <begin position="176"/>
        <end position="202"/>
    </location>
</feature>
<feature type="non-terminal residue" evidence="2">
    <location>
        <position position="1"/>
    </location>
</feature>
<feature type="compositionally biased region" description="Low complexity" evidence="1">
    <location>
        <begin position="42"/>
        <end position="54"/>
    </location>
</feature>
<evidence type="ECO:0000313" key="3">
    <source>
        <dbReference type="Proteomes" id="UP000780801"/>
    </source>
</evidence>
<feature type="compositionally biased region" description="Polar residues" evidence="1">
    <location>
        <begin position="57"/>
        <end position="66"/>
    </location>
</feature>
<organism evidence="2 3">
    <name type="scientific">Lunasporangiospora selenospora</name>
    <dbReference type="NCBI Taxonomy" id="979761"/>
    <lineage>
        <taxon>Eukaryota</taxon>
        <taxon>Fungi</taxon>
        <taxon>Fungi incertae sedis</taxon>
        <taxon>Mucoromycota</taxon>
        <taxon>Mortierellomycotina</taxon>
        <taxon>Mortierellomycetes</taxon>
        <taxon>Mortierellales</taxon>
        <taxon>Mortierellaceae</taxon>
        <taxon>Lunasporangiospora</taxon>
    </lineage>
</organism>
<dbReference type="EMBL" id="JAABOA010007047">
    <property type="protein sequence ID" value="KAF9551745.1"/>
    <property type="molecule type" value="Genomic_DNA"/>
</dbReference>
<evidence type="ECO:0000313" key="2">
    <source>
        <dbReference type="EMBL" id="KAF9551745.1"/>
    </source>
</evidence>
<evidence type="ECO:0000256" key="1">
    <source>
        <dbReference type="SAM" id="MobiDB-lite"/>
    </source>
</evidence>